<evidence type="ECO:0000313" key="2">
    <source>
        <dbReference type="Proteomes" id="UP001195483"/>
    </source>
</evidence>
<evidence type="ECO:0000313" key="1">
    <source>
        <dbReference type="EMBL" id="KAK3592092.1"/>
    </source>
</evidence>
<reference evidence="1" key="1">
    <citation type="journal article" date="2021" name="Genome Biol. Evol.">
        <title>A High-Quality Reference Genome for a Parasitic Bivalve with Doubly Uniparental Inheritance (Bivalvia: Unionida).</title>
        <authorList>
            <person name="Smith C.H."/>
        </authorList>
    </citation>
    <scope>NUCLEOTIDE SEQUENCE</scope>
    <source>
        <strain evidence="1">CHS0354</strain>
    </source>
</reference>
<dbReference type="AlphaFoldDB" id="A0AAE0SHJ8"/>
<reference evidence="1" key="3">
    <citation type="submission" date="2023-05" db="EMBL/GenBank/DDBJ databases">
        <authorList>
            <person name="Smith C.H."/>
        </authorList>
    </citation>
    <scope>NUCLEOTIDE SEQUENCE</scope>
    <source>
        <strain evidence="1">CHS0354</strain>
        <tissue evidence="1">Mantle</tissue>
    </source>
</reference>
<comment type="caution">
    <text evidence="1">The sequence shown here is derived from an EMBL/GenBank/DDBJ whole genome shotgun (WGS) entry which is preliminary data.</text>
</comment>
<keyword evidence="2" id="KW-1185">Reference proteome</keyword>
<dbReference type="Proteomes" id="UP001195483">
    <property type="component" value="Unassembled WGS sequence"/>
</dbReference>
<proteinExistence type="predicted"/>
<gene>
    <name evidence="1" type="ORF">CHS0354_019349</name>
</gene>
<sequence length="78" mass="8690">MGLKEDPPGNFDEIQEMHETQVIEVIDNGKDHMVSTYGSLLVVSGRREIHETCYLSSGLPPMSKTTYLKNLKLSLPAV</sequence>
<name>A0AAE0SHJ8_9BIVA</name>
<dbReference type="EMBL" id="JAEAOA010001195">
    <property type="protein sequence ID" value="KAK3592092.1"/>
    <property type="molecule type" value="Genomic_DNA"/>
</dbReference>
<protein>
    <submittedName>
        <fullName evidence="1">Uncharacterized protein</fullName>
    </submittedName>
</protein>
<accession>A0AAE0SHJ8</accession>
<organism evidence="1 2">
    <name type="scientific">Potamilus streckersoni</name>
    <dbReference type="NCBI Taxonomy" id="2493646"/>
    <lineage>
        <taxon>Eukaryota</taxon>
        <taxon>Metazoa</taxon>
        <taxon>Spiralia</taxon>
        <taxon>Lophotrochozoa</taxon>
        <taxon>Mollusca</taxon>
        <taxon>Bivalvia</taxon>
        <taxon>Autobranchia</taxon>
        <taxon>Heteroconchia</taxon>
        <taxon>Palaeoheterodonta</taxon>
        <taxon>Unionida</taxon>
        <taxon>Unionoidea</taxon>
        <taxon>Unionidae</taxon>
        <taxon>Ambleminae</taxon>
        <taxon>Lampsilini</taxon>
        <taxon>Potamilus</taxon>
    </lineage>
</organism>
<reference evidence="1" key="2">
    <citation type="journal article" date="2021" name="Genome Biol. Evol.">
        <title>Developing a high-quality reference genome for a parasitic bivalve with doubly uniparental inheritance (Bivalvia: Unionida).</title>
        <authorList>
            <person name="Smith C.H."/>
        </authorList>
    </citation>
    <scope>NUCLEOTIDE SEQUENCE</scope>
    <source>
        <strain evidence="1">CHS0354</strain>
        <tissue evidence="1">Mantle</tissue>
    </source>
</reference>